<gene>
    <name evidence="9" type="ORF">Agub_g5439</name>
</gene>
<evidence type="ECO:0000259" key="8">
    <source>
        <dbReference type="PROSITE" id="PS50011"/>
    </source>
</evidence>
<organism evidence="9 10">
    <name type="scientific">Astrephomene gubernaculifera</name>
    <dbReference type="NCBI Taxonomy" id="47775"/>
    <lineage>
        <taxon>Eukaryota</taxon>
        <taxon>Viridiplantae</taxon>
        <taxon>Chlorophyta</taxon>
        <taxon>core chlorophytes</taxon>
        <taxon>Chlorophyceae</taxon>
        <taxon>CS clade</taxon>
        <taxon>Chlamydomonadales</taxon>
        <taxon>Astrephomenaceae</taxon>
        <taxon>Astrephomene</taxon>
    </lineage>
</organism>
<feature type="compositionally biased region" description="Low complexity" evidence="7">
    <location>
        <begin position="569"/>
        <end position="581"/>
    </location>
</feature>
<feature type="compositionally biased region" description="Acidic residues" evidence="7">
    <location>
        <begin position="582"/>
        <end position="597"/>
    </location>
</feature>
<dbReference type="InterPro" id="IPR011009">
    <property type="entry name" value="Kinase-like_dom_sf"/>
</dbReference>
<feature type="region of interest" description="Disordered" evidence="7">
    <location>
        <begin position="447"/>
        <end position="522"/>
    </location>
</feature>
<keyword evidence="2" id="KW-0808">Transferase</keyword>
<evidence type="ECO:0000256" key="3">
    <source>
        <dbReference type="ARBA" id="ARBA00022741"/>
    </source>
</evidence>
<evidence type="ECO:0000313" key="9">
    <source>
        <dbReference type="EMBL" id="GFR44239.1"/>
    </source>
</evidence>
<evidence type="ECO:0000256" key="2">
    <source>
        <dbReference type="ARBA" id="ARBA00022679"/>
    </source>
</evidence>
<keyword evidence="1" id="KW-0723">Serine/threonine-protein kinase</keyword>
<evidence type="ECO:0000256" key="6">
    <source>
        <dbReference type="PROSITE-ProRule" id="PRU10141"/>
    </source>
</evidence>
<feature type="domain" description="Protein kinase" evidence="8">
    <location>
        <begin position="108"/>
        <end position="443"/>
    </location>
</feature>
<keyword evidence="4" id="KW-0418">Kinase</keyword>
<feature type="compositionally biased region" description="Low complexity" evidence="7">
    <location>
        <begin position="483"/>
        <end position="501"/>
    </location>
</feature>
<dbReference type="GO" id="GO:0004674">
    <property type="term" value="F:protein serine/threonine kinase activity"/>
    <property type="evidence" value="ECO:0007669"/>
    <property type="project" value="UniProtKB-KW"/>
</dbReference>
<feature type="compositionally biased region" description="Basic and acidic residues" evidence="7">
    <location>
        <begin position="554"/>
        <end position="563"/>
    </location>
</feature>
<dbReference type="InterPro" id="IPR051681">
    <property type="entry name" value="Ser/Thr_Kinases-Pseudokinases"/>
</dbReference>
<sequence length="631" mass="68251">MRIPAPFRACFGSTAQEPNAAKNTRAISDSKLFRPDYMPEPSRNGVNESDVRQERFPAEAMATTSIADSSLFRGAPSRTKSGLNAYRVSIQRDNVRPCDALNILEGLRLTQKELGRGTYGIVVPGHYRGLPCAVKVMLSKGLDRAALRELLLAPSLVHPNIVSAFTSRCAILTDEFFDYLEGERQEEPDATRPRVIGPVPILSGDGFGDPAGADDGGVDPLLVLHQILFELRAKIGQMVVVVVQEYCDKATLGGALERGLFTPGHVWQERVAVRALLRTAAEVARGLLHLHDAGVVHGDIKPANLLLSSSRKDRRGFTAKVADFGLSHVLPQAASSVLTDTWGSVAYMAPESFTGTVSRAADVWSYGVCLWQMLTSRRPYADMRQAAVVMGVSEGSLQLPWPPATALTSGLIALGRRCLSHDPAARPPLAEVVEELVRVEQRIRQEAISGKQQGEEGEQGEGQKEGQEGGIVRQRMSREQLGQQTRQQQQQQEQQQQQPAREQQEEEQAEQPPAPHHQQQEQQLLPSEYLLRLQMPAGGGAVRVIRHVAGEGGRNVKEGEEAGVHQPKAASAGEGAPGAAGEEADAAEEEDAVEGDCDTAHLSSVGLAASSKGPLGSRGGVPVRSRRSRRR</sequence>
<dbReference type="PROSITE" id="PS00107">
    <property type="entry name" value="PROTEIN_KINASE_ATP"/>
    <property type="match status" value="1"/>
</dbReference>
<dbReference type="SMART" id="SM00220">
    <property type="entry name" value="S_TKc"/>
    <property type="match status" value="1"/>
</dbReference>
<dbReference type="EMBL" id="BMAR01000007">
    <property type="protein sequence ID" value="GFR44239.1"/>
    <property type="molecule type" value="Genomic_DNA"/>
</dbReference>
<keyword evidence="10" id="KW-1185">Reference proteome</keyword>
<keyword evidence="5 6" id="KW-0067">ATP-binding</keyword>
<feature type="binding site" evidence="6">
    <location>
        <position position="135"/>
    </location>
    <ligand>
        <name>ATP</name>
        <dbReference type="ChEBI" id="CHEBI:30616"/>
    </ligand>
</feature>
<dbReference type="InterPro" id="IPR017441">
    <property type="entry name" value="Protein_kinase_ATP_BS"/>
</dbReference>
<name>A0AAD3HK37_9CHLO</name>
<dbReference type="PROSITE" id="PS50011">
    <property type="entry name" value="PROTEIN_KINASE_DOM"/>
    <property type="match status" value="1"/>
</dbReference>
<feature type="region of interest" description="Disordered" evidence="7">
    <location>
        <begin position="553"/>
        <end position="631"/>
    </location>
</feature>
<dbReference type="Pfam" id="PF07714">
    <property type="entry name" value="PK_Tyr_Ser-Thr"/>
    <property type="match status" value="1"/>
</dbReference>
<accession>A0AAD3HK37</accession>
<dbReference type="SUPFAM" id="SSF56112">
    <property type="entry name" value="Protein kinase-like (PK-like)"/>
    <property type="match status" value="1"/>
</dbReference>
<dbReference type="InterPro" id="IPR001245">
    <property type="entry name" value="Ser-Thr/Tyr_kinase_cat_dom"/>
</dbReference>
<evidence type="ECO:0000256" key="4">
    <source>
        <dbReference type="ARBA" id="ARBA00022777"/>
    </source>
</evidence>
<dbReference type="Proteomes" id="UP001054857">
    <property type="component" value="Unassembled WGS sequence"/>
</dbReference>
<evidence type="ECO:0000256" key="7">
    <source>
        <dbReference type="SAM" id="MobiDB-lite"/>
    </source>
</evidence>
<dbReference type="GO" id="GO:0005524">
    <property type="term" value="F:ATP binding"/>
    <property type="evidence" value="ECO:0007669"/>
    <property type="project" value="UniProtKB-UniRule"/>
</dbReference>
<proteinExistence type="predicted"/>
<dbReference type="Gene3D" id="3.30.200.20">
    <property type="entry name" value="Phosphorylase Kinase, domain 1"/>
    <property type="match status" value="1"/>
</dbReference>
<feature type="non-terminal residue" evidence="9">
    <location>
        <position position="631"/>
    </location>
</feature>
<comment type="caution">
    <text evidence="9">The sequence shown here is derived from an EMBL/GenBank/DDBJ whole genome shotgun (WGS) entry which is preliminary data.</text>
</comment>
<dbReference type="InterPro" id="IPR008271">
    <property type="entry name" value="Ser/Thr_kinase_AS"/>
</dbReference>
<protein>
    <recommendedName>
        <fullName evidence="8">Protein kinase domain-containing protein</fullName>
    </recommendedName>
</protein>
<dbReference type="AlphaFoldDB" id="A0AAD3HK37"/>
<dbReference type="InterPro" id="IPR000719">
    <property type="entry name" value="Prot_kinase_dom"/>
</dbReference>
<reference evidence="9 10" key="1">
    <citation type="journal article" date="2021" name="Sci. Rep.">
        <title>Genome sequencing of the multicellular alga Astrephomene provides insights into convergent evolution of germ-soma differentiation.</title>
        <authorList>
            <person name="Yamashita S."/>
            <person name="Yamamoto K."/>
            <person name="Matsuzaki R."/>
            <person name="Suzuki S."/>
            <person name="Yamaguchi H."/>
            <person name="Hirooka S."/>
            <person name="Minakuchi Y."/>
            <person name="Miyagishima S."/>
            <person name="Kawachi M."/>
            <person name="Toyoda A."/>
            <person name="Nozaki H."/>
        </authorList>
    </citation>
    <scope>NUCLEOTIDE SEQUENCE [LARGE SCALE GENOMIC DNA]</scope>
    <source>
        <strain evidence="9 10">NIES-4017</strain>
    </source>
</reference>
<evidence type="ECO:0000256" key="5">
    <source>
        <dbReference type="ARBA" id="ARBA00022840"/>
    </source>
</evidence>
<keyword evidence="3 6" id="KW-0547">Nucleotide-binding</keyword>
<evidence type="ECO:0000313" key="10">
    <source>
        <dbReference type="Proteomes" id="UP001054857"/>
    </source>
</evidence>
<dbReference type="PROSITE" id="PS00108">
    <property type="entry name" value="PROTEIN_KINASE_ST"/>
    <property type="match status" value="1"/>
</dbReference>
<dbReference type="Gene3D" id="1.10.510.10">
    <property type="entry name" value="Transferase(Phosphotransferase) domain 1"/>
    <property type="match status" value="1"/>
</dbReference>
<dbReference type="PANTHER" id="PTHR44329:SF214">
    <property type="entry name" value="PROTEIN KINASE DOMAIN-CONTAINING PROTEIN"/>
    <property type="match status" value="1"/>
</dbReference>
<dbReference type="PANTHER" id="PTHR44329">
    <property type="entry name" value="SERINE/THREONINE-PROTEIN KINASE TNNI3K-RELATED"/>
    <property type="match status" value="1"/>
</dbReference>
<evidence type="ECO:0000256" key="1">
    <source>
        <dbReference type="ARBA" id="ARBA00022527"/>
    </source>
</evidence>